<name>A0A0V1KHA4_9BILA</name>
<gene>
    <name evidence="1" type="ORF">T02_12449</name>
</gene>
<dbReference type="EMBL" id="JYDW01002526">
    <property type="protein sequence ID" value="KRZ46682.1"/>
    <property type="molecule type" value="Genomic_DNA"/>
</dbReference>
<dbReference type="Proteomes" id="UP000054721">
    <property type="component" value="Unassembled WGS sequence"/>
</dbReference>
<protein>
    <submittedName>
        <fullName evidence="1">Uncharacterized protein</fullName>
    </submittedName>
</protein>
<sequence length="44" mass="5284">MMVREDFKKDINNSLKEIQENTGKQDLKIELETIKKSQRETTWS</sequence>
<evidence type="ECO:0000313" key="1">
    <source>
        <dbReference type="EMBL" id="KRZ46682.1"/>
    </source>
</evidence>
<comment type="caution">
    <text evidence="1">The sequence shown here is derived from an EMBL/GenBank/DDBJ whole genome shotgun (WGS) entry which is preliminary data.</text>
</comment>
<proteinExistence type="predicted"/>
<organism evidence="1 2">
    <name type="scientific">Trichinella nativa</name>
    <dbReference type="NCBI Taxonomy" id="6335"/>
    <lineage>
        <taxon>Eukaryota</taxon>
        <taxon>Metazoa</taxon>
        <taxon>Ecdysozoa</taxon>
        <taxon>Nematoda</taxon>
        <taxon>Enoplea</taxon>
        <taxon>Dorylaimia</taxon>
        <taxon>Trichinellida</taxon>
        <taxon>Trichinellidae</taxon>
        <taxon>Trichinella</taxon>
    </lineage>
</organism>
<dbReference type="AlphaFoldDB" id="A0A0V1KHA4"/>
<keyword evidence="2" id="KW-1185">Reference proteome</keyword>
<accession>A0A0V1KHA4</accession>
<evidence type="ECO:0000313" key="2">
    <source>
        <dbReference type="Proteomes" id="UP000054721"/>
    </source>
</evidence>
<reference evidence="1 2" key="1">
    <citation type="submission" date="2015-05" db="EMBL/GenBank/DDBJ databases">
        <title>Evolution of Trichinella species and genotypes.</title>
        <authorList>
            <person name="Korhonen P.K."/>
            <person name="Edoardo P."/>
            <person name="Giuseppe L.R."/>
            <person name="Gasser R.B."/>
        </authorList>
    </citation>
    <scope>NUCLEOTIDE SEQUENCE [LARGE SCALE GENOMIC DNA]</scope>
    <source>
        <strain evidence="1">ISS10</strain>
    </source>
</reference>